<accession>A0A8T1WNZ4</accession>
<protein>
    <recommendedName>
        <fullName evidence="3">NmrA-like domain-containing protein</fullName>
    </recommendedName>
</protein>
<evidence type="ECO:0000256" key="2">
    <source>
        <dbReference type="ARBA" id="ARBA00023002"/>
    </source>
</evidence>
<comment type="caution">
    <text evidence="4">The sequence shown here is derived from an EMBL/GenBank/DDBJ whole genome shotgun (WGS) entry which is preliminary data.</text>
</comment>
<dbReference type="InterPro" id="IPR051609">
    <property type="entry name" value="NmrA/Isoflavone_reductase-like"/>
</dbReference>
<dbReference type="Pfam" id="PF05368">
    <property type="entry name" value="NmrA"/>
    <property type="match status" value="1"/>
</dbReference>
<dbReference type="InterPro" id="IPR008030">
    <property type="entry name" value="NmrA-like"/>
</dbReference>
<dbReference type="PANTHER" id="PTHR47706:SF4">
    <property type="entry name" value="NMRA-LIKE DOMAIN-CONTAINING PROTEIN"/>
    <property type="match status" value="1"/>
</dbReference>
<evidence type="ECO:0000256" key="1">
    <source>
        <dbReference type="ARBA" id="ARBA00022857"/>
    </source>
</evidence>
<keyword evidence="1" id="KW-0521">NADP</keyword>
<proteinExistence type="predicted"/>
<dbReference type="EMBL" id="JAGDFL010000190">
    <property type="protein sequence ID" value="KAG7395742.1"/>
    <property type="molecule type" value="Genomic_DNA"/>
</dbReference>
<dbReference type="OrthoDB" id="155831at2759"/>
<reference evidence="4" key="1">
    <citation type="submission" date="2021-02" db="EMBL/GenBank/DDBJ databases">
        <authorList>
            <person name="Palmer J.M."/>
        </authorList>
    </citation>
    <scope>NUCLEOTIDE SEQUENCE</scope>
    <source>
        <strain evidence="4">SCRP23</strain>
    </source>
</reference>
<organism evidence="4 5">
    <name type="scientific">Phytophthora boehmeriae</name>
    <dbReference type="NCBI Taxonomy" id="109152"/>
    <lineage>
        <taxon>Eukaryota</taxon>
        <taxon>Sar</taxon>
        <taxon>Stramenopiles</taxon>
        <taxon>Oomycota</taxon>
        <taxon>Peronosporomycetes</taxon>
        <taxon>Peronosporales</taxon>
        <taxon>Peronosporaceae</taxon>
        <taxon>Phytophthora</taxon>
    </lineage>
</organism>
<keyword evidence="5" id="KW-1185">Reference proteome</keyword>
<dbReference type="AlphaFoldDB" id="A0A8T1WNZ4"/>
<dbReference type="PANTHER" id="PTHR47706">
    <property type="entry name" value="NMRA-LIKE FAMILY PROTEIN"/>
    <property type="match status" value="1"/>
</dbReference>
<gene>
    <name evidence="4" type="ORF">PHYBOEH_003272</name>
</gene>
<keyword evidence="2" id="KW-0560">Oxidoreductase</keyword>
<evidence type="ECO:0000313" key="5">
    <source>
        <dbReference type="Proteomes" id="UP000693981"/>
    </source>
</evidence>
<name>A0A8T1WNZ4_9STRA</name>
<dbReference type="Proteomes" id="UP000693981">
    <property type="component" value="Unassembled WGS sequence"/>
</dbReference>
<evidence type="ECO:0000259" key="3">
    <source>
        <dbReference type="Pfam" id="PF05368"/>
    </source>
</evidence>
<sequence length="309" mass="34351">MRVAVVGTGGFGKYFVDELTAAGLEVVVLTRSHKAFLDNKLGVVEQRITDYSSVPQLVELLTDCDALVSATSDLAGNSSVASNLALIEACKQTPKCKRFIPSGYGSNVEDFREDSESSFRHEETVRDALKQQNELEWTAICIGWVMDYIVPSVNRYHPDLGPMFPLDLNTKTMTIPGTGNEVFSITSARDIAKAIAQLLKSPNKWRPYTYVQGVETTWLQLADIVRTAGGIPDLKVSFESIDEVRSTLTKKTSFMSRLTADLKLTVPLGVLKFDQAKVQRDRDEFFPNIHFRTPEELLEAVKKNPNVIA</sequence>
<feature type="domain" description="NmrA-like" evidence="3">
    <location>
        <begin position="3"/>
        <end position="241"/>
    </location>
</feature>
<evidence type="ECO:0000313" key="4">
    <source>
        <dbReference type="EMBL" id="KAG7395742.1"/>
    </source>
</evidence>
<dbReference type="GO" id="GO:0016491">
    <property type="term" value="F:oxidoreductase activity"/>
    <property type="evidence" value="ECO:0007669"/>
    <property type="project" value="UniProtKB-KW"/>
</dbReference>